<evidence type="ECO:0000256" key="7">
    <source>
        <dbReference type="ARBA" id="ARBA00023242"/>
    </source>
</evidence>
<dbReference type="Gene3D" id="3.30.530.20">
    <property type="match status" value="1"/>
</dbReference>
<name>A0ABD3J8C1_EUCGL</name>
<keyword evidence="6" id="KW-0675">Receptor</keyword>
<evidence type="ECO:0000313" key="9">
    <source>
        <dbReference type="EMBL" id="KAL3720881.1"/>
    </source>
</evidence>
<comment type="similarity">
    <text evidence="3">Belongs to the PYR/PYL/RCAR abscisic acid intracellular receptor family.</text>
</comment>
<evidence type="ECO:0000256" key="2">
    <source>
        <dbReference type="ARBA" id="ARBA00004496"/>
    </source>
</evidence>
<evidence type="ECO:0000313" key="10">
    <source>
        <dbReference type="Proteomes" id="UP001634007"/>
    </source>
</evidence>
<keyword evidence="4" id="KW-0963">Cytoplasm</keyword>
<dbReference type="CDD" id="cd07821">
    <property type="entry name" value="PYR_PYL_RCAR_like"/>
    <property type="match status" value="1"/>
</dbReference>
<dbReference type="EMBL" id="JBJKBG010000010">
    <property type="protein sequence ID" value="KAL3720881.1"/>
    <property type="molecule type" value="Genomic_DNA"/>
</dbReference>
<dbReference type="GO" id="GO:0009738">
    <property type="term" value="P:abscisic acid-activated signaling pathway"/>
    <property type="evidence" value="ECO:0007669"/>
    <property type="project" value="UniProtKB-KW"/>
</dbReference>
<dbReference type="InterPro" id="IPR023393">
    <property type="entry name" value="START-like_dom_sf"/>
</dbReference>
<dbReference type="SUPFAM" id="SSF55961">
    <property type="entry name" value="Bet v1-like"/>
    <property type="match status" value="1"/>
</dbReference>
<dbReference type="GO" id="GO:0004864">
    <property type="term" value="F:protein phosphatase inhibitor activity"/>
    <property type="evidence" value="ECO:0007669"/>
    <property type="project" value="UniProtKB-KW"/>
</dbReference>
<dbReference type="PANTHER" id="PTHR31213:SF3">
    <property type="entry name" value="OS02G0226801 PROTEIN"/>
    <property type="match status" value="1"/>
</dbReference>
<keyword evidence="7" id="KW-0539">Nucleus</keyword>
<evidence type="ECO:0000256" key="5">
    <source>
        <dbReference type="ARBA" id="ARBA00022682"/>
    </source>
</evidence>
<dbReference type="GO" id="GO:0005634">
    <property type="term" value="C:nucleus"/>
    <property type="evidence" value="ECO:0007669"/>
    <property type="project" value="UniProtKB-SubCell"/>
</dbReference>
<organism evidence="9 10">
    <name type="scientific">Eucalyptus globulus</name>
    <name type="common">Tasmanian blue gum</name>
    <dbReference type="NCBI Taxonomy" id="34317"/>
    <lineage>
        <taxon>Eukaryota</taxon>
        <taxon>Viridiplantae</taxon>
        <taxon>Streptophyta</taxon>
        <taxon>Embryophyta</taxon>
        <taxon>Tracheophyta</taxon>
        <taxon>Spermatophyta</taxon>
        <taxon>Magnoliopsida</taxon>
        <taxon>eudicotyledons</taxon>
        <taxon>Gunneridae</taxon>
        <taxon>Pentapetalae</taxon>
        <taxon>rosids</taxon>
        <taxon>malvids</taxon>
        <taxon>Myrtales</taxon>
        <taxon>Myrtaceae</taxon>
        <taxon>Myrtoideae</taxon>
        <taxon>Eucalypteae</taxon>
        <taxon>Eucalyptus</taxon>
    </lineage>
</organism>
<keyword evidence="10" id="KW-1185">Reference proteome</keyword>
<accession>A0ABD3J8C1</accession>
<comment type="subcellular location">
    <subcellularLocation>
        <location evidence="2">Cytoplasm</location>
    </subcellularLocation>
    <subcellularLocation>
        <location evidence="1">Nucleus</location>
    </subcellularLocation>
</comment>
<evidence type="ECO:0000256" key="4">
    <source>
        <dbReference type="ARBA" id="ARBA00022490"/>
    </source>
</evidence>
<keyword evidence="5" id="KW-0938">Abscisic acid signaling pathway</keyword>
<gene>
    <name evidence="9" type="ORF">ACJRO7_005654</name>
</gene>
<dbReference type="Pfam" id="PF10604">
    <property type="entry name" value="Polyketide_cyc2"/>
    <property type="match status" value="1"/>
</dbReference>
<proteinExistence type="inferred from homology"/>
<evidence type="ECO:0000256" key="8">
    <source>
        <dbReference type="ARBA" id="ARBA00023272"/>
    </source>
</evidence>
<keyword evidence="8" id="KW-0650">Protein phosphatase inhibitor</keyword>
<sequence length="179" mass="19796">MDPGDEISSQYRLSPQDSARLKSIIQTHPTLGAVAPNTCTSLIAWSIDAPAHAVWPLALDFTNPRRYKSFIRKCHMREGNGGVGVWSRRDIEMLSGLPASTSMERVEVLDDERRVVSFRIIGGDHGLCDYRSVTSSYAGQIPEGKTCEDTKVFVDTILKQNQEIVMASLKKEKNEGGNA</sequence>
<comment type="caution">
    <text evidence="9">The sequence shown here is derived from an EMBL/GenBank/DDBJ whole genome shotgun (WGS) entry which is preliminary data.</text>
</comment>
<dbReference type="AlphaFoldDB" id="A0ABD3J8C1"/>
<dbReference type="InterPro" id="IPR019587">
    <property type="entry name" value="Polyketide_cyclase/dehydratase"/>
</dbReference>
<evidence type="ECO:0000256" key="6">
    <source>
        <dbReference type="ARBA" id="ARBA00023170"/>
    </source>
</evidence>
<evidence type="ECO:0000256" key="1">
    <source>
        <dbReference type="ARBA" id="ARBA00004123"/>
    </source>
</evidence>
<dbReference type="PANTHER" id="PTHR31213">
    <property type="entry name" value="OS08G0374000 PROTEIN-RELATED"/>
    <property type="match status" value="1"/>
</dbReference>
<dbReference type="Proteomes" id="UP001634007">
    <property type="component" value="Unassembled WGS sequence"/>
</dbReference>
<dbReference type="InterPro" id="IPR050279">
    <property type="entry name" value="Plant_def-hormone_signal"/>
</dbReference>
<dbReference type="GO" id="GO:0005737">
    <property type="term" value="C:cytoplasm"/>
    <property type="evidence" value="ECO:0007669"/>
    <property type="project" value="UniProtKB-SubCell"/>
</dbReference>
<evidence type="ECO:0000256" key="3">
    <source>
        <dbReference type="ARBA" id="ARBA00008594"/>
    </source>
</evidence>
<protein>
    <submittedName>
        <fullName evidence="9">Uncharacterized protein</fullName>
    </submittedName>
</protein>
<reference evidence="9 10" key="1">
    <citation type="submission" date="2024-11" db="EMBL/GenBank/DDBJ databases">
        <title>Chromosome-level genome assembly of Eucalyptus globulus Labill. provides insights into its genome evolution.</title>
        <authorList>
            <person name="Li X."/>
        </authorList>
    </citation>
    <scope>NUCLEOTIDE SEQUENCE [LARGE SCALE GENOMIC DNA]</scope>
    <source>
        <strain evidence="9">CL2024</strain>
        <tissue evidence="9">Fresh tender leaves</tissue>
    </source>
</reference>